<sequence length="341" mass="32733">MSPASRATPGVAVPGLGMPGLGMPSLGMPGVGMPGLATLAELVRAPAALTVPGDTTAGGAVNPGLALSSVCLYWAGMALNDYADRDLDAEERPERPIPSGRVRPGQALGLAAGLTGAGLALAAGAGGRRALGVASGLAAVVWAYDLALKDTAAGPLAMAAARGLDVLLGGTARAAGGGTQDGAGTALLTAGAVAAHTYGVTALSRGEVTGGSAARSATALAATAVATGLAAVHVHRSAANPSQNTGANTGAKAGGTTRAVARRAAGFGLTAAYAGLVGGAQIAAARRPDAARTRAAVGQSILGLLPLQAALTAGRGRLVVAAALVAAHPLARRLSRKVSPT</sequence>
<reference evidence="5 6" key="1">
    <citation type="submission" date="2021-01" db="EMBL/GenBank/DDBJ databases">
        <title>Whole genome shotgun sequence of Planotetraspora phitsanulokensis NBRC 104273.</title>
        <authorList>
            <person name="Komaki H."/>
            <person name="Tamura T."/>
        </authorList>
    </citation>
    <scope>NUCLEOTIDE SEQUENCE [LARGE SCALE GENOMIC DNA]</scope>
    <source>
        <strain evidence="5 6">NBRC 104273</strain>
    </source>
</reference>
<keyword evidence="2" id="KW-0812">Transmembrane</keyword>
<evidence type="ECO:0000256" key="4">
    <source>
        <dbReference type="ARBA" id="ARBA00023136"/>
    </source>
</evidence>
<dbReference type="PANTHER" id="PTHR42723">
    <property type="entry name" value="CHLOROPHYLL SYNTHASE"/>
    <property type="match status" value="1"/>
</dbReference>
<evidence type="ECO:0000256" key="1">
    <source>
        <dbReference type="ARBA" id="ARBA00004141"/>
    </source>
</evidence>
<proteinExistence type="predicted"/>
<dbReference type="InterPro" id="IPR044878">
    <property type="entry name" value="UbiA_sf"/>
</dbReference>
<organism evidence="5 6">
    <name type="scientific">Planotetraspora phitsanulokensis</name>
    <dbReference type="NCBI Taxonomy" id="575192"/>
    <lineage>
        <taxon>Bacteria</taxon>
        <taxon>Bacillati</taxon>
        <taxon>Actinomycetota</taxon>
        <taxon>Actinomycetes</taxon>
        <taxon>Streptosporangiales</taxon>
        <taxon>Streptosporangiaceae</taxon>
        <taxon>Planotetraspora</taxon>
    </lineage>
</organism>
<evidence type="ECO:0000313" key="5">
    <source>
        <dbReference type="EMBL" id="GII43447.1"/>
    </source>
</evidence>
<keyword evidence="3" id="KW-1133">Transmembrane helix</keyword>
<dbReference type="InterPro" id="IPR050475">
    <property type="entry name" value="Prenyltransferase_related"/>
</dbReference>
<dbReference type="EMBL" id="BOOP01000059">
    <property type="protein sequence ID" value="GII43447.1"/>
    <property type="molecule type" value="Genomic_DNA"/>
</dbReference>
<evidence type="ECO:0000256" key="2">
    <source>
        <dbReference type="ARBA" id="ARBA00022692"/>
    </source>
</evidence>
<evidence type="ECO:0000256" key="3">
    <source>
        <dbReference type="ARBA" id="ARBA00022989"/>
    </source>
</evidence>
<dbReference type="InterPro" id="IPR000537">
    <property type="entry name" value="UbiA_prenyltransferase"/>
</dbReference>
<gene>
    <name evidence="5" type="ORF">Pph01_84500</name>
</gene>
<dbReference type="PANTHER" id="PTHR42723:SF1">
    <property type="entry name" value="CHLOROPHYLL SYNTHASE, CHLOROPLASTIC"/>
    <property type="match status" value="1"/>
</dbReference>
<dbReference type="Pfam" id="PF01040">
    <property type="entry name" value="UbiA"/>
    <property type="match status" value="1"/>
</dbReference>
<comment type="subcellular location">
    <subcellularLocation>
        <location evidence="1">Membrane</location>
        <topology evidence="1">Multi-pass membrane protein</topology>
    </subcellularLocation>
</comment>
<dbReference type="Proteomes" id="UP000622547">
    <property type="component" value="Unassembled WGS sequence"/>
</dbReference>
<keyword evidence="6" id="KW-1185">Reference proteome</keyword>
<dbReference type="GO" id="GO:0016765">
    <property type="term" value="F:transferase activity, transferring alkyl or aryl (other than methyl) groups"/>
    <property type="evidence" value="ECO:0007669"/>
    <property type="project" value="InterPro"/>
</dbReference>
<comment type="caution">
    <text evidence="5">The sequence shown here is derived from an EMBL/GenBank/DDBJ whole genome shotgun (WGS) entry which is preliminary data.</text>
</comment>
<dbReference type="AlphaFoldDB" id="A0A8J3XIR8"/>
<dbReference type="Gene3D" id="1.10.357.140">
    <property type="entry name" value="UbiA prenyltransferase"/>
    <property type="match status" value="1"/>
</dbReference>
<dbReference type="GO" id="GO:0016020">
    <property type="term" value="C:membrane"/>
    <property type="evidence" value="ECO:0007669"/>
    <property type="project" value="UniProtKB-SubCell"/>
</dbReference>
<evidence type="ECO:0000313" key="6">
    <source>
        <dbReference type="Proteomes" id="UP000622547"/>
    </source>
</evidence>
<protein>
    <submittedName>
        <fullName evidence="5">Transferase</fullName>
    </submittedName>
</protein>
<keyword evidence="4" id="KW-0472">Membrane</keyword>
<dbReference type="NCBIfam" id="NF045897">
    <property type="entry name" value="SCO3242_trans"/>
    <property type="match status" value="1"/>
</dbReference>
<name>A0A8J3XIR8_9ACTN</name>
<keyword evidence="5" id="KW-0808">Transferase</keyword>
<accession>A0A8J3XIR8</accession>